<evidence type="ECO:0000256" key="7">
    <source>
        <dbReference type="SAM" id="SignalP"/>
    </source>
</evidence>
<gene>
    <name evidence="8" type="ORF">YQE_10961</name>
</gene>
<dbReference type="HOGENOM" id="CLU_286232_0_0_1"/>
<dbReference type="InterPro" id="IPR008758">
    <property type="entry name" value="Peptidase_S28"/>
</dbReference>
<dbReference type="OMA" id="PSVVWYL"/>
<evidence type="ECO:0000256" key="2">
    <source>
        <dbReference type="ARBA" id="ARBA00022670"/>
    </source>
</evidence>
<evidence type="ECO:0000256" key="4">
    <source>
        <dbReference type="ARBA" id="ARBA00022801"/>
    </source>
</evidence>
<dbReference type="SUPFAM" id="SSF53474">
    <property type="entry name" value="alpha/beta-Hydrolases"/>
    <property type="match status" value="2"/>
</dbReference>
<organism evidence="8">
    <name type="scientific">Dendroctonus ponderosae</name>
    <name type="common">Mountain pine beetle</name>
    <dbReference type="NCBI Taxonomy" id="77166"/>
    <lineage>
        <taxon>Eukaryota</taxon>
        <taxon>Metazoa</taxon>
        <taxon>Ecdysozoa</taxon>
        <taxon>Arthropoda</taxon>
        <taxon>Hexapoda</taxon>
        <taxon>Insecta</taxon>
        <taxon>Pterygota</taxon>
        <taxon>Neoptera</taxon>
        <taxon>Endopterygota</taxon>
        <taxon>Coleoptera</taxon>
        <taxon>Polyphaga</taxon>
        <taxon>Cucujiformia</taxon>
        <taxon>Curculionidae</taxon>
        <taxon>Scolytinae</taxon>
        <taxon>Dendroctonus</taxon>
    </lineage>
</organism>
<evidence type="ECO:0000256" key="6">
    <source>
        <dbReference type="SAM" id="MobiDB-lite"/>
    </source>
</evidence>
<evidence type="ECO:0000313" key="8">
    <source>
        <dbReference type="EMBL" id="ENN72326.1"/>
    </source>
</evidence>
<evidence type="ECO:0000256" key="3">
    <source>
        <dbReference type="ARBA" id="ARBA00022729"/>
    </source>
</evidence>
<keyword evidence="4" id="KW-0378">Hydrolase</keyword>
<dbReference type="Gene3D" id="3.40.50.1820">
    <property type="entry name" value="alpha/beta hydrolase"/>
    <property type="match status" value="2"/>
</dbReference>
<keyword evidence="5" id="KW-0325">Glycoprotein</keyword>
<evidence type="ECO:0000256" key="1">
    <source>
        <dbReference type="ARBA" id="ARBA00011079"/>
    </source>
</evidence>
<name>N6TVA3_DENPD</name>
<dbReference type="GO" id="GO:0006508">
    <property type="term" value="P:proteolysis"/>
    <property type="evidence" value="ECO:0007669"/>
    <property type="project" value="UniProtKB-KW"/>
</dbReference>
<dbReference type="InterPro" id="IPR042269">
    <property type="entry name" value="Ser_carbopepase_S28_SKS"/>
</dbReference>
<proteinExistence type="inferred from homology"/>
<dbReference type="AlphaFoldDB" id="N6TVA3"/>
<feature type="signal peptide" evidence="7">
    <location>
        <begin position="1"/>
        <end position="20"/>
    </location>
</feature>
<accession>N6TVA3</accession>
<protein>
    <submittedName>
        <fullName evidence="8">Uncharacterized protein</fullName>
    </submittedName>
</protein>
<dbReference type="PANTHER" id="PTHR11010">
    <property type="entry name" value="PROTEASE S28 PRO-X CARBOXYPEPTIDASE-RELATED"/>
    <property type="match status" value="1"/>
</dbReference>
<dbReference type="GO" id="GO:0070008">
    <property type="term" value="F:serine-type exopeptidase activity"/>
    <property type="evidence" value="ECO:0007669"/>
    <property type="project" value="InterPro"/>
</dbReference>
<feature type="compositionally biased region" description="Acidic residues" evidence="6">
    <location>
        <begin position="497"/>
        <end position="529"/>
    </location>
</feature>
<feature type="region of interest" description="Disordered" evidence="6">
    <location>
        <begin position="497"/>
        <end position="538"/>
    </location>
</feature>
<feature type="non-terminal residue" evidence="8">
    <location>
        <position position="1"/>
    </location>
</feature>
<feature type="chain" id="PRO_5009707692" evidence="7">
    <location>
        <begin position="21"/>
        <end position="991"/>
    </location>
</feature>
<evidence type="ECO:0000256" key="5">
    <source>
        <dbReference type="ARBA" id="ARBA00023180"/>
    </source>
</evidence>
<keyword evidence="2" id="KW-0645">Protease</keyword>
<sequence>MKLELLFSIIFLVLVNNSNADYAFGHRGFRVLDPPEDLTRDTTRVTSNLFIEQKVDNFNSSDTRTYSQRYHVNEYYYNETAKNHVFLLLGGEWEATTGWLTYGAWIETARQYGALLIYLEHRYYGYSHPFSDLSTENLQYLSATQALADTANFIEYINNQYNISSSEAKWIAFGGSYAGTLATWLRDKYPDLVAGAVSSSGPLEAVLDFHKYYQVVRESLATYSDSCVENVREAFSQLEELTSSCLEETEVSGEIDTIFKLCTSIAESEVTDNDLSSLFEYIAGYNFAYIVQYNGRLSITLDNICDIMTNETSGNTALERLGKANDLLLSYFGYTCSDFLYESTVEYLKDTVIYSSSMSRQWYYQTCTEYGFYQTSSQEDPIFGSRFEVSFYTNLCVDVFGSMFNETRINQGIKEINNKYGAQNVSTSNIVHFHGKIDPWYPLGKLTTTEDIGDTVIIVEGVAHCASMYASSANDPADLTAARVEIDRLIGTWLEVSTDESEDSEGADESEDSNVPDDTEDSENPDESQQDNSSSRYHVSEEYFNETSKNNVFLLLGGESESTGTWLGYGAWIDTAKHYGALLVNLEHRYYGNSQPFTDLSVDSLQYLSVSQALADTANFIEAINEKYNISKSDAKWIAFGGSYAGTLAAWLRQEYPDLVAGAMASSAPLEALLDFHEYLQVVRNGMGNYSQKCADNIKEAFLELEQITEICYEGDEAFDELNDIFQLCDDIGRTDITDKDLATLSQYLADENFAYTVQYHGRAAINIDRVCEIMINETGGSSTLQRLGQVNSLFLNDSQQTCTDFKYSNLVQAWRNTTIDPSSMMRQWVYQTCTEFGFFQTSSHEDSTFGTLFNITYFTDLCIDVFGSEFNETLTRSGIEKINNKYGGRNMNMSNIVYFHGSLDPWHVVGKLEASKDADHTVLIVNGVSHCANMMAVMDTDSEEMAAARSEIDRLIGGWLSSAALTLESSSLAKLIFGSHILIAAIYAMY</sequence>
<dbReference type="EMBL" id="KB741223">
    <property type="protein sequence ID" value="ENN72326.1"/>
    <property type="molecule type" value="Genomic_DNA"/>
</dbReference>
<dbReference type="OrthoDB" id="1735038at2759"/>
<comment type="similarity">
    <text evidence="1">Belongs to the peptidase S28 family.</text>
</comment>
<dbReference type="InterPro" id="IPR029058">
    <property type="entry name" value="AB_hydrolase_fold"/>
</dbReference>
<dbReference type="GO" id="GO:0008239">
    <property type="term" value="F:dipeptidyl-peptidase activity"/>
    <property type="evidence" value="ECO:0007669"/>
    <property type="project" value="TreeGrafter"/>
</dbReference>
<keyword evidence="3 7" id="KW-0732">Signal</keyword>
<dbReference type="Gene3D" id="1.20.120.980">
    <property type="entry name" value="Serine carboxypeptidase S28, SKS domain"/>
    <property type="match status" value="2"/>
</dbReference>
<dbReference type="Pfam" id="PF05577">
    <property type="entry name" value="Peptidase_S28"/>
    <property type="match status" value="2"/>
</dbReference>
<reference evidence="8" key="1">
    <citation type="journal article" date="2013" name="Genome Biol.">
        <title>Draft genome of the mountain pine beetle, Dendroctonus ponderosae Hopkins, a major forest pest.</title>
        <authorList>
            <person name="Keeling C.I."/>
            <person name="Yuen M.M."/>
            <person name="Liao N.Y."/>
            <person name="Docking T.R."/>
            <person name="Chan S.K."/>
            <person name="Taylor G.A."/>
            <person name="Palmquist D.L."/>
            <person name="Jackman S.D."/>
            <person name="Nguyen A."/>
            <person name="Li M."/>
            <person name="Henderson H."/>
            <person name="Janes J.K."/>
            <person name="Zhao Y."/>
            <person name="Pandoh P."/>
            <person name="Moore R."/>
            <person name="Sperling F.A."/>
            <person name="Huber D.P."/>
            <person name="Birol I."/>
            <person name="Jones S.J."/>
            <person name="Bohlmann J."/>
        </authorList>
    </citation>
    <scope>NUCLEOTIDE SEQUENCE</scope>
</reference>
<dbReference type="PANTHER" id="PTHR11010:SF5">
    <property type="entry name" value="RE36938P-RELATED"/>
    <property type="match status" value="1"/>
</dbReference>